<gene>
    <name evidence="8" type="ordered locus">Psta_0746</name>
</gene>
<evidence type="ECO:0000259" key="3">
    <source>
        <dbReference type="Pfam" id="PF07626"/>
    </source>
</evidence>
<feature type="domain" description="DUF1588" evidence="4">
    <location>
        <begin position="598"/>
        <end position="693"/>
    </location>
</feature>
<feature type="chain" id="PRO_5003035484" description="Cytochrome c domain-containing protein" evidence="1">
    <location>
        <begin position="28"/>
        <end position="805"/>
    </location>
</feature>
<reference evidence="8 9" key="1">
    <citation type="journal article" date="2009" name="Stand. Genomic Sci.">
        <title>Complete genome sequence of Pirellula staleyi type strain (ATCC 27377).</title>
        <authorList>
            <person name="Clum A."/>
            <person name="Tindall B.J."/>
            <person name="Sikorski J."/>
            <person name="Ivanova N."/>
            <person name="Mavrommatis K."/>
            <person name="Lucas S."/>
            <person name="Glavina del Rio T."/>
            <person name="Nolan M."/>
            <person name="Chen F."/>
            <person name="Tice H."/>
            <person name="Pitluck S."/>
            <person name="Cheng J.F."/>
            <person name="Chertkov O."/>
            <person name="Brettin T."/>
            <person name="Han C."/>
            <person name="Detter J.C."/>
            <person name="Kuske C."/>
            <person name="Bruce D."/>
            <person name="Goodwin L."/>
            <person name="Ovchinikova G."/>
            <person name="Pati A."/>
            <person name="Mikhailova N."/>
            <person name="Chen A."/>
            <person name="Palaniappan K."/>
            <person name="Land M."/>
            <person name="Hauser L."/>
            <person name="Chang Y.J."/>
            <person name="Jeffries C.D."/>
            <person name="Chain P."/>
            <person name="Rohde M."/>
            <person name="Goker M."/>
            <person name="Bristow J."/>
            <person name="Eisen J.A."/>
            <person name="Markowitz V."/>
            <person name="Hugenholtz P."/>
            <person name="Kyrpides N.C."/>
            <person name="Klenk H.P."/>
            <person name="Lapidus A."/>
        </authorList>
    </citation>
    <scope>NUCLEOTIDE SEQUENCE [LARGE SCALE GENOMIC DNA]</scope>
    <source>
        <strain evidence="9">ATCC 27377 / DSM 6068 / ICPB 4128</strain>
    </source>
</reference>
<dbReference type="STRING" id="530564.Psta_0746"/>
<evidence type="ECO:0008006" key="10">
    <source>
        <dbReference type="Google" id="ProtNLM"/>
    </source>
</evidence>
<dbReference type="GO" id="GO:0009055">
    <property type="term" value="F:electron transfer activity"/>
    <property type="evidence" value="ECO:0007669"/>
    <property type="project" value="InterPro"/>
</dbReference>
<evidence type="ECO:0000259" key="7">
    <source>
        <dbReference type="Pfam" id="PF07637"/>
    </source>
</evidence>
<dbReference type="OrthoDB" id="175242at2"/>
<dbReference type="InterPro" id="IPR011429">
    <property type="entry name" value="Cyt_c_Planctomycete-type"/>
</dbReference>
<dbReference type="AlphaFoldDB" id="D2R5H3"/>
<evidence type="ECO:0000259" key="2">
    <source>
        <dbReference type="Pfam" id="PF07624"/>
    </source>
</evidence>
<dbReference type="KEGG" id="psl:Psta_0746"/>
<dbReference type="Pfam" id="PF07624">
    <property type="entry name" value="PSD2"/>
    <property type="match status" value="1"/>
</dbReference>
<dbReference type="InterPro" id="IPR011478">
    <property type="entry name" value="DUF1585"/>
</dbReference>
<evidence type="ECO:0000313" key="8">
    <source>
        <dbReference type="EMBL" id="ADB15432.1"/>
    </source>
</evidence>
<dbReference type="Pfam" id="PF07637">
    <property type="entry name" value="PSD5"/>
    <property type="match status" value="1"/>
</dbReference>
<name>D2R5H3_PIRSD</name>
<evidence type="ECO:0000259" key="4">
    <source>
        <dbReference type="Pfam" id="PF07627"/>
    </source>
</evidence>
<keyword evidence="9" id="KW-1185">Reference proteome</keyword>
<feature type="domain" description="DUF1587" evidence="3">
    <location>
        <begin position="121"/>
        <end position="184"/>
    </location>
</feature>
<sequence precursor="true">MKFTNPCSLFSLPLLACLAITSDIAAADVSLPRAQLFSKYCHDCHQGENSEGGLDLSAVQEDLSDPRWFAKWERIYDRIASGEMPPQEAAQPTEAERTAVLDELRDKLTAAHQRSKGTVLRRLNRSEYENTINDLLGTRLKLVNQLPADAKSHEFENVGEALGTSMVQVQRYLDCAMLAWDEVLASHMPPESKVTRASYADTRGGEQWLGKVWLKRDDGAVVFFRELGYPTGMLREANTRFTGNYKIRVTGYAFQSEKPITFALGATSFARGVEMPTFGYFSLAPGEPQTVEITARLDANYMIEITPQGLIDEGNFIRQNGIADYRGPGLAILHVELEGPLADEQIARGRALLLGDFEQQPIVQRGGNRGRTPPTNLIAENPSEAARKVLLRLGNEAFRRPVVAADVEPFAKLFDAQVAAGSNHQEALKTAVVALLCSPDFLFLEESSGQLNSHQLAARISYFLARTLPDAELRRAANSGELLGDPKVSRAQIDRLLASEAFDRCIADFTDAWLNLRDLEFTNPDAALYPEHDRYLQWSMREETRLFVRALFRENLPVRHLVKSDFAMLNERLAEHYEIEGVAGPDLRRVALPPGSLRGGVLTQASVLKVSANGTNTSPVVRGVYVMERILAQHAPPPPPGIPGVEPDIRGSTTLRELLAKHRDSDNCRACHAQIDPPGFALESFDPIGNYRERFRSIGDGERVSREVRGQKVRYKLGPPVDASGELASGEKFASYPEFRDQLAAREFDLAVALVTKLLTFATGREMGFSDRAEIRSIAMQTQDDGYGARDLLHAALASKIFRSK</sequence>
<feature type="domain" description="DUF1592" evidence="5">
    <location>
        <begin position="451"/>
        <end position="579"/>
    </location>
</feature>
<dbReference type="eggNOG" id="COG1020">
    <property type="taxonomic scope" value="Bacteria"/>
</dbReference>
<keyword evidence="1" id="KW-0732">Signal</keyword>
<evidence type="ECO:0000259" key="6">
    <source>
        <dbReference type="Pfam" id="PF07635"/>
    </source>
</evidence>
<feature type="domain" description="Cytochrome C Planctomycete-type" evidence="6">
    <location>
        <begin position="41"/>
        <end position="88"/>
    </location>
</feature>
<dbReference type="InterPro" id="IPR013043">
    <property type="entry name" value="DUF1595"/>
</dbReference>
<dbReference type="InterPro" id="IPR013042">
    <property type="entry name" value="DUF1592"/>
</dbReference>
<organism evidence="8 9">
    <name type="scientific">Pirellula staleyi (strain ATCC 27377 / DSM 6068 / ICPB 4128)</name>
    <name type="common">Pirella staleyi</name>
    <dbReference type="NCBI Taxonomy" id="530564"/>
    <lineage>
        <taxon>Bacteria</taxon>
        <taxon>Pseudomonadati</taxon>
        <taxon>Planctomycetota</taxon>
        <taxon>Planctomycetia</taxon>
        <taxon>Pirellulales</taxon>
        <taxon>Pirellulaceae</taxon>
        <taxon>Pirellula</taxon>
    </lineage>
</organism>
<dbReference type="SUPFAM" id="SSF46626">
    <property type="entry name" value="Cytochrome c"/>
    <property type="match status" value="1"/>
</dbReference>
<dbReference type="InterPro" id="IPR036909">
    <property type="entry name" value="Cyt_c-like_dom_sf"/>
</dbReference>
<feature type="signal peptide" evidence="1">
    <location>
        <begin position="1"/>
        <end position="27"/>
    </location>
</feature>
<evidence type="ECO:0000313" key="9">
    <source>
        <dbReference type="Proteomes" id="UP000001887"/>
    </source>
</evidence>
<dbReference type="Pfam" id="PF07631">
    <property type="entry name" value="PSD4"/>
    <property type="match status" value="1"/>
</dbReference>
<evidence type="ECO:0000256" key="1">
    <source>
        <dbReference type="SAM" id="SignalP"/>
    </source>
</evidence>
<dbReference type="GO" id="GO:0020037">
    <property type="term" value="F:heme binding"/>
    <property type="evidence" value="ECO:0007669"/>
    <property type="project" value="InterPro"/>
</dbReference>
<feature type="domain" description="DUF1585" evidence="2">
    <location>
        <begin position="729"/>
        <end position="802"/>
    </location>
</feature>
<dbReference type="Proteomes" id="UP000001887">
    <property type="component" value="Chromosome"/>
</dbReference>
<dbReference type="Pfam" id="PF07635">
    <property type="entry name" value="PSCyt1"/>
    <property type="match status" value="1"/>
</dbReference>
<accession>D2R5H3</accession>
<dbReference type="Pfam" id="PF07626">
    <property type="entry name" value="PSD3"/>
    <property type="match status" value="1"/>
</dbReference>
<evidence type="ECO:0000259" key="5">
    <source>
        <dbReference type="Pfam" id="PF07631"/>
    </source>
</evidence>
<feature type="domain" description="DUF1595" evidence="7">
    <location>
        <begin position="386"/>
        <end position="446"/>
    </location>
</feature>
<dbReference type="InterPro" id="IPR013036">
    <property type="entry name" value="DUF1587"/>
</dbReference>
<dbReference type="EMBL" id="CP001848">
    <property type="protein sequence ID" value="ADB15432.1"/>
    <property type="molecule type" value="Genomic_DNA"/>
</dbReference>
<protein>
    <recommendedName>
        <fullName evidence="10">Cytochrome c domain-containing protein</fullName>
    </recommendedName>
</protein>
<dbReference type="HOGENOM" id="CLU_007458_0_0_0"/>
<dbReference type="Pfam" id="PF07627">
    <property type="entry name" value="PSCyt3"/>
    <property type="match status" value="1"/>
</dbReference>
<proteinExistence type="predicted"/>
<dbReference type="InterPro" id="IPR013039">
    <property type="entry name" value="DUF1588"/>
</dbReference>